<comment type="caution">
    <text evidence="2">The sequence shown here is derived from an EMBL/GenBank/DDBJ whole genome shotgun (WGS) entry which is preliminary data.</text>
</comment>
<reference evidence="2 3" key="1">
    <citation type="submission" date="2018-05" db="EMBL/GenBank/DDBJ databases">
        <title>Polaribacter aquimarinus sp. nov., isolated from sediment in a sediment of sea.</title>
        <authorList>
            <person name="Lu D."/>
        </authorList>
    </citation>
    <scope>NUCLEOTIDE SEQUENCE [LARGE SCALE GENOMIC DNA]</scope>
    <source>
        <strain evidence="2 3">ZY113</strain>
    </source>
</reference>
<evidence type="ECO:0000313" key="3">
    <source>
        <dbReference type="Proteomes" id="UP000245670"/>
    </source>
</evidence>
<evidence type="ECO:0000256" key="1">
    <source>
        <dbReference type="SAM" id="Phobius"/>
    </source>
</evidence>
<feature type="transmembrane region" description="Helical" evidence="1">
    <location>
        <begin position="141"/>
        <end position="160"/>
    </location>
</feature>
<feature type="transmembrane region" description="Helical" evidence="1">
    <location>
        <begin position="82"/>
        <end position="99"/>
    </location>
</feature>
<dbReference type="AlphaFoldDB" id="A0A2U2JC70"/>
<dbReference type="Proteomes" id="UP000245670">
    <property type="component" value="Unassembled WGS sequence"/>
</dbReference>
<keyword evidence="1" id="KW-0472">Membrane</keyword>
<gene>
    <name evidence="2" type="ORF">DIS07_05715</name>
</gene>
<feature type="transmembrane region" description="Helical" evidence="1">
    <location>
        <begin position="12"/>
        <end position="30"/>
    </location>
</feature>
<dbReference type="RefSeq" id="WP_109404269.1">
    <property type="nucleotide sequence ID" value="NZ_QFFG01000002.1"/>
</dbReference>
<organism evidence="2 3">
    <name type="scientific">Polaribacter aquimarinus</name>
    <dbReference type="NCBI Taxonomy" id="2100726"/>
    <lineage>
        <taxon>Bacteria</taxon>
        <taxon>Pseudomonadati</taxon>
        <taxon>Bacteroidota</taxon>
        <taxon>Flavobacteriia</taxon>
        <taxon>Flavobacteriales</taxon>
        <taxon>Flavobacteriaceae</taxon>
    </lineage>
</organism>
<dbReference type="InterPro" id="IPR025495">
    <property type="entry name" value="DUF4386"/>
</dbReference>
<keyword evidence="3" id="KW-1185">Reference proteome</keyword>
<feature type="transmembrane region" description="Helical" evidence="1">
    <location>
        <begin position="167"/>
        <end position="188"/>
    </location>
</feature>
<dbReference type="EMBL" id="QFFG01000002">
    <property type="protein sequence ID" value="PWG05937.1"/>
    <property type="molecule type" value="Genomic_DNA"/>
</dbReference>
<accession>A0A2U2JC70</accession>
<proteinExistence type="predicted"/>
<evidence type="ECO:0000313" key="2">
    <source>
        <dbReference type="EMBL" id="PWG05937.1"/>
    </source>
</evidence>
<dbReference type="OrthoDB" id="1176146at2"/>
<keyword evidence="1" id="KW-0812">Transmembrane</keyword>
<keyword evidence="1" id="KW-1133">Transmembrane helix</keyword>
<protein>
    <submittedName>
        <fullName evidence="2">DUF4386 domain-containing protein</fullName>
    </submittedName>
</protein>
<name>A0A2U2JC70_9FLAO</name>
<sequence length="219" mass="25372">MTSTKNKSRIVGILLLFIFITGVFIFQFLQGKILFSEDFTTLTSENENKIIISVLLGIFSGIASIIVSILLLPVFKKQHYNLAYLYVAFCIVNFISIMIDNYSVISMLEFSKEFLKTGYKDTSSINMMKTIIYQKHWWTHYFYLLISCLPVFILYYTLFVSKLIPRLLSIFGVFAVVLMSIQVFSSIFKNSISMNMMLPMAIIQITLPFWLIFKGLKKE</sequence>
<dbReference type="Pfam" id="PF14329">
    <property type="entry name" value="DUF4386"/>
    <property type="match status" value="1"/>
</dbReference>
<feature type="transmembrane region" description="Helical" evidence="1">
    <location>
        <begin position="50"/>
        <end position="75"/>
    </location>
</feature>
<feature type="transmembrane region" description="Helical" evidence="1">
    <location>
        <begin position="194"/>
        <end position="213"/>
    </location>
</feature>